<dbReference type="AlphaFoldDB" id="A0A226DDP2"/>
<protein>
    <submittedName>
        <fullName evidence="1">Uncharacterized protein</fullName>
    </submittedName>
</protein>
<reference evidence="1 2" key="1">
    <citation type="submission" date="2015-12" db="EMBL/GenBank/DDBJ databases">
        <title>The genome of Folsomia candida.</title>
        <authorList>
            <person name="Faddeeva A."/>
            <person name="Derks M.F."/>
            <person name="Anvar Y."/>
            <person name="Smit S."/>
            <person name="Van Straalen N."/>
            <person name="Roelofs D."/>
        </authorList>
    </citation>
    <scope>NUCLEOTIDE SEQUENCE [LARGE SCALE GENOMIC DNA]</scope>
    <source>
        <strain evidence="1 2">VU population</strain>
        <tissue evidence="1">Whole body</tissue>
    </source>
</reference>
<organism evidence="1 2">
    <name type="scientific">Folsomia candida</name>
    <name type="common">Springtail</name>
    <dbReference type="NCBI Taxonomy" id="158441"/>
    <lineage>
        <taxon>Eukaryota</taxon>
        <taxon>Metazoa</taxon>
        <taxon>Ecdysozoa</taxon>
        <taxon>Arthropoda</taxon>
        <taxon>Hexapoda</taxon>
        <taxon>Collembola</taxon>
        <taxon>Entomobryomorpha</taxon>
        <taxon>Isotomoidea</taxon>
        <taxon>Isotomidae</taxon>
        <taxon>Proisotominae</taxon>
        <taxon>Folsomia</taxon>
    </lineage>
</organism>
<gene>
    <name evidence="1" type="ORF">Fcan01_21952</name>
</gene>
<sequence length="126" mass="13824">MPLTSIISYKPETMLENSFVTTSSEISLFSVANRFIIGQHIEQQILGTRTGVPDWAIGMDEPEALVAVWESCAPSVPDPTWTKLEFLSTRLLVVEGSPNVMVQLSGYPHWVMLFCSSEDLSGGSTS</sequence>
<keyword evidence="2" id="KW-1185">Reference proteome</keyword>
<dbReference type="Proteomes" id="UP000198287">
    <property type="component" value="Unassembled WGS sequence"/>
</dbReference>
<accession>A0A226DDP2</accession>
<evidence type="ECO:0000313" key="2">
    <source>
        <dbReference type="Proteomes" id="UP000198287"/>
    </source>
</evidence>
<name>A0A226DDP2_FOLCA</name>
<dbReference type="EMBL" id="LNIX01000023">
    <property type="protein sequence ID" value="OXA43240.1"/>
    <property type="molecule type" value="Genomic_DNA"/>
</dbReference>
<proteinExistence type="predicted"/>
<comment type="caution">
    <text evidence="1">The sequence shown here is derived from an EMBL/GenBank/DDBJ whole genome shotgun (WGS) entry which is preliminary data.</text>
</comment>
<evidence type="ECO:0000313" key="1">
    <source>
        <dbReference type="EMBL" id="OXA43240.1"/>
    </source>
</evidence>